<dbReference type="Gene3D" id="2.40.30.90">
    <property type="entry name" value="Bacterial fluorinating enzyme like"/>
    <property type="match status" value="1"/>
</dbReference>
<sequence length="281" mass="30719">MARLSAGFLIFRYHFRSKKGYHFDNSHRYCVNDLADGGKPLIVLFTDFGITGPYVGQVKAALLQEAPGVPIVDLMHDIPAFNPKAAAYLLAALVDEFPYGTTFLCVVDPGVGTESRLPVVLAADGQWFVGPNNGVFSVVAKRSQQVKVAEITWQPHRLSASFHARDLFAPVAAMVARGESVPAKPMLVESSIVDAWPEDLPEIIYIDHFGNAMTGLRYAEMPDLKQLIIGDTTLYRAHTFGRVPEGQGFWYENANGLIEIAVNQGSVALQLGLSIGTPVRF</sequence>
<dbReference type="SUPFAM" id="SSF102522">
    <property type="entry name" value="Bacterial fluorinating enzyme, N-terminal domain"/>
    <property type="match status" value="1"/>
</dbReference>
<keyword evidence="1" id="KW-0949">S-adenosyl-L-methionine</keyword>
<dbReference type="InterPro" id="IPR023228">
    <property type="entry name" value="SAM_OH_AdoTrfase_N_sf"/>
</dbReference>
<evidence type="ECO:0000259" key="3">
    <source>
        <dbReference type="Pfam" id="PF01887"/>
    </source>
</evidence>
<accession>A0A450UTE3</accession>
<feature type="domain" description="S-adenosyl-l-methionine hydroxide adenosyltransferase C-terminal" evidence="4">
    <location>
        <begin position="202"/>
        <end position="280"/>
    </location>
</feature>
<comment type="similarity">
    <text evidence="2">Belongs to the SAM hydrolase / SAM-dependent halogenase family.</text>
</comment>
<dbReference type="Gene3D" id="3.40.50.10790">
    <property type="entry name" value="S-adenosyl-l-methionine hydroxide adenosyltransferase, N-terminal"/>
    <property type="match status" value="1"/>
</dbReference>
<dbReference type="Pfam" id="PF20257">
    <property type="entry name" value="SAM_HAT_C"/>
    <property type="match status" value="1"/>
</dbReference>
<dbReference type="EMBL" id="CAADFJ010000204">
    <property type="protein sequence ID" value="VFK04753.1"/>
    <property type="molecule type" value="Genomic_DNA"/>
</dbReference>
<evidence type="ECO:0000313" key="7">
    <source>
        <dbReference type="EMBL" id="VFK04753.1"/>
    </source>
</evidence>
<protein>
    <recommendedName>
        <fullName evidence="8">Adenosyl-chloride synthase</fullName>
    </recommendedName>
</protein>
<gene>
    <name evidence="5" type="ORF">BECKH772A_GA0070896_1009212</name>
    <name evidence="6" type="ORF">BECKH772B_GA0070898_102073</name>
    <name evidence="7" type="ORF">BECKH772C_GA0070978_102043</name>
</gene>
<dbReference type="EMBL" id="CAADFG010000092">
    <property type="protein sequence ID" value="VFJ95824.1"/>
    <property type="molecule type" value="Genomic_DNA"/>
</dbReference>
<reference evidence="5" key="1">
    <citation type="submission" date="2019-02" db="EMBL/GenBank/DDBJ databases">
        <authorList>
            <person name="Gruber-Vodicka R. H."/>
            <person name="Seah K. B. B."/>
        </authorList>
    </citation>
    <scope>NUCLEOTIDE SEQUENCE</scope>
    <source>
        <strain evidence="7">BECK_SA2B12</strain>
        <strain evidence="5">BECK_SA2B15</strain>
        <strain evidence="6">BECK_SA2B20</strain>
    </source>
</reference>
<dbReference type="InterPro" id="IPR046469">
    <property type="entry name" value="SAM_HAT_N"/>
</dbReference>
<dbReference type="InterPro" id="IPR002747">
    <property type="entry name" value="SAM_OH_AdoTrfase"/>
</dbReference>
<organism evidence="5">
    <name type="scientific">Candidatus Kentrum eta</name>
    <dbReference type="NCBI Taxonomy" id="2126337"/>
    <lineage>
        <taxon>Bacteria</taxon>
        <taxon>Pseudomonadati</taxon>
        <taxon>Pseudomonadota</taxon>
        <taxon>Gammaproteobacteria</taxon>
        <taxon>Candidatus Kentrum</taxon>
    </lineage>
</organism>
<evidence type="ECO:0000313" key="5">
    <source>
        <dbReference type="EMBL" id="VFJ95824.1"/>
    </source>
</evidence>
<dbReference type="AlphaFoldDB" id="A0A450UTE3"/>
<name>A0A450UTE3_9GAMM</name>
<dbReference type="EMBL" id="CAADFI010000207">
    <property type="protein sequence ID" value="VFK00850.1"/>
    <property type="molecule type" value="Genomic_DNA"/>
</dbReference>
<dbReference type="PANTHER" id="PTHR35092:SF1">
    <property type="entry name" value="CHLORINASE MJ1651"/>
    <property type="match status" value="1"/>
</dbReference>
<dbReference type="InterPro" id="IPR046470">
    <property type="entry name" value="SAM_HAT_C"/>
</dbReference>
<proteinExistence type="inferred from homology"/>
<evidence type="ECO:0000313" key="6">
    <source>
        <dbReference type="EMBL" id="VFK00850.1"/>
    </source>
</evidence>
<evidence type="ECO:0000256" key="1">
    <source>
        <dbReference type="ARBA" id="ARBA00022691"/>
    </source>
</evidence>
<dbReference type="PANTHER" id="PTHR35092">
    <property type="entry name" value="CHLORINASE MJ1651"/>
    <property type="match status" value="1"/>
</dbReference>
<evidence type="ECO:0000256" key="2">
    <source>
        <dbReference type="ARBA" id="ARBA00024035"/>
    </source>
</evidence>
<feature type="domain" description="S-adenosyl-l-methionine hydroxide adenosyltransferase N-terminal" evidence="3">
    <location>
        <begin position="42"/>
        <end position="181"/>
    </location>
</feature>
<dbReference type="InterPro" id="IPR023227">
    <property type="entry name" value="SAM_OH_AdoTrfase_C_sf"/>
</dbReference>
<evidence type="ECO:0008006" key="8">
    <source>
        <dbReference type="Google" id="ProtNLM"/>
    </source>
</evidence>
<dbReference type="SUPFAM" id="SSF101852">
    <property type="entry name" value="Bacterial fluorinating enzyme, C-terminal domain"/>
    <property type="match status" value="1"/>
</dbReference>
<dbReference type="Pfam" id="PF01887">
    <property type="entry name" value="SAM_HAT_N"/>
    <property type="match status" value="1"/>
</dbReference>
<dbReference type="PIRSF" id="PIRSF006779">
    <property type="entry name" value="UCP006779"/>
    <property type="match status" value="1"/>
</dbReference>
<evidence type="ECO:0000259" key="4">
    <source>
        <dbReference type="Pfam" id="PF20257"/>
    </source>
</evidence>